<dbReference type="OrthoDB" id="1426925at2759"/>
<feature type="region of interest" description="Disordered" evidence="1">
    <location>
        <begin position="210"/>
        <end position="243"/>
    </location>
</feature>
<dbReference type="Proteomes" id="UP000585474">
    <property type="component" value="Unassembled WGS sequence"/>
</dbReference>
<protein>
    <recommendedName>
        <fullName evidence="2">Retrotransposon gag domain-containing protein</fullName>
    </recommendedName>
</protein>
<accession>A0A7J0D9P6</accession>
<proteinExistence type="predicted"/>
<evidence type="ECO:0000313" key="3">
    <source>
        <dbReference type="EMBL" id="GFS29238.1"/>
    </source>
</evidence>
<dbReference type="PANTHER" id="PTHR33223">
    <property type="entry name" value="CCHC-TYPE DOMAIN-CONTAINING PROTEIN"/>
    <property type="match status" value="1"/>
</dbReference>
<dbReference type="Pfam" id="PF03732">
    <property type="entry name" value="Retrotrans_gag"/>
    <property type="match status" value="1"/>
</dbReference>
<sequence>MWDIGGPARYAQRQAKLRRRFAHDKINGHEAATRSKVILASSALRTVRSERKKVVPRYQTPFSQEIEGLDPLEKFTPLRFTIYDDKSDPRSHLSHVRQMMALWNHMDALMCRVFPSSLGDLRLKWFDKLPVGSIKNFHYLTESFVARFVINKKAPKVVGSLLTLRKGKGDTIYNYSKRYWETYNEIKECSEELAVMFSQLKDDVKQAEKATWTPNRREGPFKKCKENSIDPNPWLRTSKNATNNGGALFHEERGHKMENYRALKEFLDQLVRDGHLKEFMDDGKTQVEKTEVRPNPRFNQGGNEGDHTVGEYDDLPLGTIHMMGSPHYPDLKNIIQGEIRMIKQMHTG</sequence>
<keyword evidence="4" id="KW-1185">Reference proteome</keyword>
<dbReference type="PANTHER" id="PTHR33223:SF10">
    <property type="entry name" value="AMINOTRANSFERASE-LIKE PLANT MOBILE DOMAIN-CONTAINING PROTEIN"/>
    <property type="match status" value="1"/>
</dbReference>
<evidence type="ECO:0000259" key="2">
    <source>
        <dbReference type="Pfam" id="PF03732"/>
    </source>
</evidence>
<comment type="caution">
    <text evidence="3">The sequence shown here is derived from an EMBL/GenBank/DDBJ whole genome shotgun (WGS) entry which is preliminary data.</text>
</comment>
<organism evidence="3 4">
    <name type="scientific">Actinidia rufa</name>
    <dbReference type="NCBI Taxonomy" id="165716"/>
    <lineage>
        <taxon>Eukaryota</taxon>
        <taxon>Viridiplantae</taxon>
        <taxon>Streptophyta</taxon>
        <taxon>Embryophyta</taxon>
        <taxon>Tracheophyta</taxon>
        <taxon>Spermatophyta</taxon>
        <taxon>Magnoliopsida</taxon>
        <taxon>eudicotyledons</taxon>
        <taxon>Gunneridae</taxon>
        <taxon>Pentapetalae</taxon>
        <taxon>asterids</taxon>
        <taxon>Ericales</taxon>
        <taxon>Actinidiaceae</taxon>
        <taxon>Actinidia</taxon>
    </lineage>
</organism>
<dbReference type="EMBL" id="BJWL01000075">
    <property type="protein sequence ID" value="GFS29238.1"/>
    <property type="molecule type" value="Genomic_DNA"/>
</dbReference>
<gene>
    <name evidence="3" type="ORF">Acr_00g0005930</name>
</gene>
<evidence type="ECO:0000256" key="1">
    <source>
        <dbReference type="SAM" id="MobiDB-lite"/>
    </source>
</evidence>
<name>A0A7J0D9P6_9ERIC</name>
<feature type="domain" description="Retrotransposon gag" evidence="2">
    <location>
        <begin position="113"/>
        <end position="192"/>
    </location>
</feature>
<evidence type="ECO:0000313" key="4">
    <source>
        <dbReference type="Proteomes" id="UP000585474"/>
    </source>
</evidence>
<dbReference type="AlphaFoldDB" id="A0A7J0D9P6"/>
<feature type="compositionally biased region" description="Basic and acidic residues" evidence="1">
    <location>
        <begin position="215"/>
        <end position="228"/>
    </location>
</feature>
<dbReference type="InterPro" id="IPR005162">
    <property type="entry name" value="Retrotrans_gag_dom"/>
</dbReference>
<reference evidence="4" key="1">
    <citation type="submission" date="2019-07" db="EMBL/GenBank/DDBJ databases">
        <title>De Novo Assembly of kiwifruit Actinidia rufa.</title>
        <authorList>
            <person name="Sugita-Konishi S."/>
            <person name="Sato K."/>
            <person name="Mori E."/>
            <person name="Abe Y."/>
            <person name="Kisaki G."/>
            <person name="Hamano K."/>
            <person name="Suezawa K."/>
            <person name="Otani M."/>
            <person name="Fukuda T."/>
            <person name="Manabe T."/>
            <person name="Gomi K."/>
            <person name="Tabuchi M."/>
            <person name="Akimitsu K."/>
            <person name="Kataoka I."/>
        </authorList>
    </citation>
    <scope>NUCLEOTIDE SEQUENCE [LARGE SCALE GENOMIC DNA]</scope>
    <source>
        <strain evidence="4">cv. Fuchu</strain>
    </source>
</reference>